<keyword evidence="1" id="KW-0472">Membrane</keyword>
<gene>
    <name evidence="2" type="ORF">H8R91_02725</name>
</gene>
<protein>
    <submittedName>
        <fullName evidence="2">Uncharacterized protein</fullName>
    </submittedName>
</protein>
<evidence type="ECO:0000313" key="3">
    <source>
        <dbReference type="Proteomes" id="UP000636755"/>
    </source>
</evidence>
<keyword evidence="1" id="KW-0812">Transmembrane</keyword>
<comment type="caution">
    <text evidence="2">The sequence shown here is derived from an EMBL/GenBank/DDBJ whole genome shotgun (WGS) entry which is preliminary data.</text>
</comment>
<evidence type="ECO:0000256" key="1">
    <source>
        <dbReference type="SAM" id="Phobius"/>
    </source>
</evidence>
<name>A0ABR7HJ00_9FIRM</name>
<keyword evidence="1" id="KW-1133">Transmembrane helix</keyword>
<sequence length="145" mass="16606">MQFFNFYGIPVIAALFIIRMIFRCIDKKYKPPKDTVNRGLKAFEQIGGFAVIFCMVCGFGIQGKGFLSETMRNFWIVSTVFLILLHIVSCIMFYRSRNHTLHMMTAIFPSIIFILTGLLEQDPPLLLFAIIFAIGKIYMTAKSES</sequence>
<keyword evidence="3" id="KW-1185">Reference proteome</keyword>
<dbReference type="Proteomes" id="UP000636755">
    <property type="component" value="Unassembled WGS sequence"/>
</dbReference>
<organism evidence="2 3">
    <name type="scientific">Ruminococcus intestinalis</name>
    <dbReference type="NCBI Taxonomy" id="2763066"/>
    <lineage>
        <taxon>Bacteria</taxon>
        <taxon>Bacillati</taxon>
        <taxon>Bacillota</taxon>
        <taxon>Clostridia</taxon>
        <taxon>Eubacteriales</taxon>
        <taxon>Oscillospiraceae</taxon>
        <taxon>Ruminococcus</taxon>
    </lineage>
</organism>
<feature type="transmembrane region" description="Helical" evidence="1">
    <location>
        <begin position="6"/>
        <end position="22"/>
    </location>
</feature>
<feature type="transmembrane region" description="Helical" evidence="1">
    <location>
        <begin position="74"/>
        <end position="94"/>
    </location>
</feature>
<evidence type="ECO:0000313" key="2">
    <source>
        <dbReference type="EMBL" id="MBC5727462.1"/>
    </source>
</evidence>
<dbReference type="RefSeq" id="WP_186934768.1">
    <property type="nucleotide sequence ID" value="NZ_JACOPS010000001.1"/>
</dbReference>
<proteinExistence type="predicted"/>
<accession>A0ABR7HJ00</accession>
<reference evidence="2 3" key="1">
    <citation type="submission" date="2020-08" db="EMBL/GenBank/DDBJ databases">
        <title>Genome public.</title>
        <authorList>
            <person name="Liu C."/>
            <person name="Sun Q."/>
        </authorList>
    </citation>
    <scope>NUCLEOTIDE SEQUENCE [LARGE SCALE GENOMIC DNA]</scope>
    <source>
        <strain evidence="2 3">NSJ-71</strain>
    </source>
</reference>
<feature type="transmembrane region" description="Helical" evidence="1">
    <location>
        <begin position="42"/>
        <end position="62"/>
    </location>
</feature>
<dbReference type="EMBL" id="JACOPS010000001">
    <property type="protein sequence ID" value="MBC5727462.1"/>
    <property type="molecule type" value="Genomic_DNA"/>
</dbReference>